<dbReference type="Proteomes" id="UP001447008">
    <property type="component" value="Unassembled WGS sequence"/>
</dbReference>
<keyword evidence="1" id="KW-1133">Transmembrane helix</keyword>
<feature type="transmembrane region" description="Helical" evidence="1">
    <location>
        <begin position="105"/>
        <end position="127"/>
    </location>
</feature>
<dbReference type="EMBL" id="JBCGCU010000008">
    <property type="protein sequence ID" value="MEM0515562.1"/>
    <property type="molecule type" value="Genomic_DNA"/>
</dbReference>
<sequence>MVKLVLESLFVVFLSFLGVFVVYLLKPGAHDYFYSSAIYFSMSVFIFFKMGRVKILGWGESPFNFEGFKWLVICLFSLLFIDSFYNKSCYFFELACSINDSGGEVLGLIFTLILAPVVEELLFRGVIFNHFKSSVGIVKSATVSSLSFSIIHFGMGAYELMVMFFSGFVFCYLVGRFRNGIYYSITLHFLINFISLF</sequence>
<evidence type="ECO:0000313" key="3">
    <source>
        <dbReference type="EMBL" id="MEM0515562.1"/>
    </source>
</evidence>
<protein>
    <submittedName>
        <fullName evidence="3">Type II CAAX endopeptidase family protein</fullName>
    </submittedName>
</protein>
<proteinExistence type="predicted"/>
<organism evidence="3 4">
    <name type="scientific">Pseudoalteromonas qingdaonensis</name>
    <dbReference type="NCBI Taxonomy" id="3131913"/>
    <lineage>
        <taxon>Bacteria</taxon>
        <taxon>Pseudomonadati</taxon>
        <taxon>Pseudomonadota</taxon>
        <taxon>Gammaproteobacteria</taxon>
        <taxon>Alteromonadales</taxon>
        <taxon>Pseudoalteromonadaceae</taxon>
        <taxon>Pseudoalteromonas</taxon>
    </lineage>
</organism>
<keyword evidence="1" id="KW-0812">Transmembrane</keyword>
<evidence type="ECO:0000259" key="2">
    <source>
        <dbReference type="Pfam" id="PF02517"/>
    </source>
</evidence>
<keyword evidence="1" id="KW-0472">Membrane</keyword>
<feature type="domain" description="CAAX prenyl protease 2/Lysostaphin resistance protein A-like" evidence="2">
    <location>
        <begin position="104"/>
        <end position="194"/>
    </location>
</feature>
<feature type="transmembrane region" description="Helical" evidence="1">
    <location>
        <begin position="6"/>
        <end position="25"/>
    </location>
</feature>
<keyword evidence="4" id="KW-1185">Reference proteome</keyword>
<name>A0ABU9MWC2_9GAMM</name>
<feature type="transmembrane region" description="Helical" evidence="1">
    <location>
        <begin position="147"/>
        <end position="173"/>
    </location>
</feature>
<feature type="transmembrane region" description="Helical" evidence="1">
    <location>
        <begin position="180"/>
        <end position="196"/>
    </location>
</feature>
<accession>A0ABU9MWC2</accession>
<evidence type="ECO:0000256" key="1">
    <source>
        <dbReference type="SAM" id="Phobius"/>
    </source>
</evidence>
<dbReference type="PANTHER" id="PTHR36435">
    <property type="entry name" value="SLR1288 PROTEIN"/>
    <property type="match status" value="1"/>
</dbReference>
<comment type="caution">
    <text evidence="3">The sequence shown here is derived from an EMBL/GenBank/DDBJ whole genome shotgun (WGS) entry which is preliminary data.</text>
</comment>
<feature type="transmembrane region" description="Helical" evidence="1">
    <location>
        <begin position="32"/>
        <end position="48"/>
    </location>
</feature>
<dbReference type="RefSeq" id="WP_342678307.1">
    <property type="nucleotide sequence ID" value="NZ_JBCGCU010000008.1"/>
</dbReference>
<dbReference type="Pfam" id="PF02517">
    <property type="entry name" value="Rce1-like"/>
    <property type="match status" value="1"/>
</dbReference>
<feature type="transmembrane region" description="Helical" evidence="1">
    <location>
        <begin position="68"/>
        <end position="85"/>
    </location>
</feature>
<gene>
    <name evidence="3" type="ORF">WCN91_09080</name>
</gene>
<dbReference type="PANTHER" id="PTHR36435:SF1">
    <property type="entry name" value="CAAX AMINO TERMINAL PROTEASE FAMILY PROTEIN"/>
    <property type="match status" value="1"/>
</dbReference>
<evidence type="ECO:0000313" key="4">
    <source>
        <dbReference type="Proteomes" id="UP001447008"/>
    </source>
</evidence>
<dbReference type="InterPro" id="IPR052710">
    <property type="entry name" value="CAAX_protease"/>
</dbReference>
<reference evidence="3 4" key="1">
    <citation type="submission" date="2024-03" db="EMBL/GenBank/DDBJ databases">
        <title>Pseudoalteromonas qingdaonensis sp. nov., isolated from the intestines of marine benthic organisms.</title>
        <authorList>
            <person name="Lin X."/>
            <person name="Fang S."/>
            <person name="Hu X."/>
        </authorList>
    </citation>
    <scope>NUCLEOTIDE SEQUENCE [LARGE SCALE GENOMIC DNA]</scope>
    <source>
        <strain evidence="3 4">YIC-827</strain>
    </source>
</reference>
<dbReference type="InterPro" id="IPR003675">
    <property type="entry name" value="Rce1/LyrA-like_dom"/>
</dbReference>